<dbReference type="GO" id="GO:0005886">
    <property type="term" value="C:plasma membrane"/>
    <property type="evidence" value="ECO:0007669"/>
    <property type="project" value="TreeGrafter"/>
</dbReference>
<keyword evidence="2 3" id="KW-0472">Membrane</keyword>
<accession>A0AAU9PNF7</accession>
<dbReference type="Proteomes" id="UP001157418">
    <property type="component" value="Unassembled WGS sequence"/>
</dbReference>
<organism evidence="4 5">
    <name type="scientific">Lactuca virosa</name>
    <dbReference type="NCBI Taxonomy" id="75947"/>
    <lineage>
        <taxon>Eukaryota</taxon>
        <taxon>Viridiplantae</taxon>
        <taxon>Streptophyta</taxon>
        <taxon>Embryophyta</taxon>
        <taxon>Tracheophyta</taxon>
        <taxon>Spermatophyta</taxon>
        <taxon>Magnoliopsida</taxon>
        <taxon>eudicotyledons</taxon>
        <taxon>Gunneridae</taxon>
        <taxon>Pentapetalae</taxon>
        <taxon>asterids</taxon>
        <taxon>campanulids</taxon>
        <taxon>Asterales</taxon>
        <taxon>Asteraceae</taxon>
        <taxon>Cichorioideae</taxon>
        <taxon>Cichorieae</taxon>
        <taxon>Lactucinae</taxon>
        <taxon>Lactuca</taxon>
    </lineage>
</organism>
<dbReference type="EMBL" id="CAKMRJ010005745">
    <property type="protein sequence ID" value="CAH1451784.1"/>
    <property type="molecule type" value="Genomic_DNA"/>
</dbReference>
<evidence type="ECO:0000313" key="5">
    <source>
        <dbReference type="Proteomes" id="UP001157418"/>
    </source>
</evidence>
<evidence type="ECO:0000256" key="1">
    <source>
        <dbReference type="ARBA" id="ARBA00004370"/>
    </source>
</evidence>
<keyword evidence="5" id="KW-1185">Reference proteome</keyword>
<comment type="subcellular location">
    <subcellularLocation>
        <location evidence="1">Membrane</location>
    </subcellularLocation>
</comment>
<gene>
    <name evidence="4" type="ORF">LVIROSA_LOCUS37124</name>
</gene>
<evidence type="ECO:0008006" key="6">
    <source>
        <dbReference type="Google" id="ProtNLM"/>
    </source>
</evidence>
<sequence length="239" mass="27153">MPKQPVLGRQRRTNPFIWCFAVICSLIATSVIIAGIVVFSGYLVIRPKMPLLSVRASRLDHLYYDRTGVMAVRLTILIRAENHNQKAHATFYDTRLLLGYHGQNIARLVANPFDVGKNATRELNYVVESSPIPLPPEEQYLTQQSLSKSKLMLFFLKGSSRTMWRVGPLGSVKFWLHMDCDNSSLPMEASPSDVNIIFSDNHVDVAKVMHQVVNQNSSGVKVILLLMMMKCLFLRFQMR</sequence>
<proteinExistence type="predicted"/>
<keyword evidence="3" id="KW-0812">Transmembrane</keyword>
<feature type="transmembrane region" description="Helical" evidence="3">
    <location>
        <begin position="15"/>
        <end position="45"/>
    </location>
</feature>
<dbReference type="InterPro" id="IPR044839">
    <property type="entry name" value="NDR1-like"/>
</dbReference>
<dbReference type="GO" id="GO:0098542">
    <property type="term" value="P:defense response to other organism"/>
    <property type="evidence" value="ECO:0007669"/>
    <property type="project" value="InterPro"/>
</dbReference>
<evidence type="ECO:0000313" key="4">
    <source>
        <dbReference type="EMBL" id="CAH1451784.1"/>
    </source>
</evidence>
<dbReference type="AlphaFoldDB" id="A0AAU9PNF7"/>
<evidence type="ECO:0000256" key="3">
    <source>
        <dbReference type="SAM" id="Phobius"/>
    </source>
</evidence>
<keyword evidence="3" id="KW-1133">Transmembrane helix</keyword>
<dbReference type="PANTHER" id="PTHR31234:SF66">
    <property type="entry name" value="LATE EMBRYOGENESIS ABUNDANT PROTEIN"/>
    <property type="match status" value="1"/>
</dbReference>
<reference evidence="4 5" key="1">
    <citation type="submission" date="2022-01" db="EMBL/GenBank/DDBJ databases">
        <authorList>
            <person name="Xiong W."/>
            <person name="Schranz E."/>
        </authorList>
    </citation>
    <scope>NUCLEOTIDE SEQUENCE [LARGE SCALE GENOMIC DNA]</scope>
</reference>
<comment type="caution">
    <text evidence="4">The sequence shown here is derived from an EMBL/GenBank/DDBJ whole genome shotgun (WGS) entry which is preliminary data.</text>
</comment>
<dbReference type="PANTHER" id="PTHR31234">
    <property type="entry name" value="LATE EMBRYOGENESIS ABUNDANT (LEA) HYDROXYPROLINE-RICH GLYCOPROTEIN FAMILY"/>
    <property type="match status" value="1"/>
</dbReference>
<name>A0AAU9PNF7_9ASTR</name>
<protein>
    <recommendedName>
        <fullName evidence="6">Late embryogenesis abundant protein LEA-2 subgroup domain-containing protein</fullName>
    </recommendedName>
</protein>
<evidence type="ECO:0000256" key="2">
    <source>
        <dbReference type="ARBA" id="ARBA00023136"/>
    </source>
</evidence>